<organism evidence="1 2">
    <name type="scientific">Steinernema glaseri</name>
    <dbReference type="NCBI Taxonomy" id="37863"/>
    <lineage>
        <taxon>Eukaryota</taxon>
        <taxon>Metazoa</taxon>
        <taxon>Ecdysozoa</taxon>
        <taxon>Nematoda</taxon>
        <taxon>Chromadorea</taxon>
        <taxon>Rhabditida</taxon>
        <taxon>Tylenchina</taxon>
        <taxon>Panagrolaimomorpha</taxon>
        <taxon>Strongyloidoidea</taxon>
        <taxon>Steinernematidae</taxon>
        <taxon>Steinernema</taxon>
    </lineage>
</organism>
<dbReference type="Proteomes" id="UP000095287">
    <property type="component" value="Unplaced"/>
</dbReference>
<name>A0A1I7Y6T7_9BILA</name>
<dbReference type="AlphaFoldDB" id="A0A1I7Y6T7"/>
<sequence>MSLACESISTQASRRLAAISPLPQVQSHFRAAGIACCSFTPLERGVIIDHLTIIVGRSINVFFADCSLALNHVPHLPRR</sequence>
<protein>
    <submittedName>
        <fullName evidence="2">Uncharacterized protein</fullName>
    </submittedName>
</protein>
<accession>A0A1I7Y6T7</accession>
<proteinExistence type="predicted"/>
<evidence type="ECO:0000313" key="1">
    <source>
        <dbReference type="Proteomes" id="UP000095287"/>
    </source>
</evidence>
<keyword evidence="1" id="KW-1185">Reference proteome</keyword>
<evidence type="ECO:0000313" key="2">
    <source>
        <dbReference type="WBParaSite" id="L893_g13256.t1"/>
    </source>
</evidence>
<dbReference type="WBParaSite" id="L893_g13256.t1">
    <property type="protein sequence ID" value="L893_g13256.t1"/>
    <property type="gene ID" value="L893_g13256"/>
</dbReference>
<reference evidence="2" key="1">
    <citation type="submission" date="2016-11" db="UniProtKB">
        <authorList>
            <consortium name="WormBaseParasite"/>
        </authorList>
    </citation>
    <scope>IDENTIFICATION</scope>
</reference>